<evidence type="ECO:0000313" key="4">
    <source>
        <dbReference type="Proteomes" id="UP000275719"/>
    </source>
</evidence>
<feature type="transmembrane region" description="Helical" evidence="1">
    <location>
        <begin position="36"/>
        <end position="60"/>
    </location>
</feature>
<dbReference type="Pfam" id="PF26566">
    <property type="entry name" value="PH_40"/>
    <property type="match status" value="1"/>
</dbReference>
<keyword evidence="1" id="KW-1133">Transmembrane helix</keyword>
<keyword evidence="4" id="KW-1185">Reference proteome</keyword>
<dbReference type="EMBL" id="RQVQ01000004">
    <property type="protein sequence ID" value="RRJ92616.1"/>
    <property type="molecule type" value="Genomic_DNA"/>
</dbReference>
<dbReference type="InterPro" id="IPR058916">
    <property type="entry name" value="PH_40"/>
</dbReference>
<comment type="caution">
    <text evidence="3">The sequence shown here is derived from an EMBL/GenBank/DDBJ whole genome shotgun (WGS) entry which is preliminary data.</text>
</comment>
<keyword evidence="1" id="KW-0812">Transmembrane</keyword>
<organism evidence="3 4">
    <name type="scientific">Paenimyroides tangerinum</name>
    <dbReference type="NCBI Taxonomy" id="2488728"/>
    <lineage>
        <taxon>Bacteria</taxon>
        <taxon>Pseudomonadati</taxon>
        <taxon>Bacteroidota</taxon>
        <taxon>Flavobacteriia</taxon>
        <taxon>Flavobacteriales</taxon>
        <taxon>Flavobacteriaceae</taxon>
        <taxon>Paenimyroides</taxon>
    </lineage>
</organism>
<keyword evidence="1" id="KW-0472">Membrane</keyword>
<feature type="domain" description="PH" evidence="2">
    <location>
        <begin position="5"/>
        <end position="136"/>
    </location>
</feature>
<evidence type="ECO:0000256" key="1">
    <source>
        <dbReference type="SAM" id="Phobius"/>
    </source>
</evidence>
<dbReference type="AlphaFoldDB" id="A0A3P3WEW6"/>
<evidence type="ECO:0000313" key="3">
    <source>
        <dbReference type="EMBL" id="RRJ92616.1"/>
    </source>
</evidence>
<proteinExistence type="predicted"/>
<protein>
    <recommendedName>
        <fullName evidence="2">PH domain-containing protein</fullName>
    </recommendedName>
</protein>
<sequence>MKITFQKIILNIAPTIIINFFGIILLNYMFKDYTYILIITYLFLSFYSILPTLILTWNYYLKNQTLILQLDKDKIEISYNNLNHQTISIEEIDFISFVGLKNNFEKYNIRFSTFDNYYYIKIQLLDGSQVILTSLLKQNLREQFYANYPNLNYCYKYTSFPFIK</sequence>
<name>A0A3P3WEW6_9FLAO</name>
<dbReference type="Proteomes" id="UP000275719">
    <property type="component" value="Unassembled WGS sequence"/>
</dbReference>
<dbReference type="RefSeq" id="WP_125016958.1">
    <property type="nucleotide sequence ID" value="NZ_RQVQ01000004.1"/>
</dbReference>
<dbReference type="OrthoDB" id="1367104at2"/>
<evidence type="ECO:0000259" key="2">
    <source>
        <dbReference type="Pfam" id="PF26566"/>
    </source>
</evidence>
<feature type="transmembrane region" description="Helical" evidence="1">
    <location>
        <begin position="12"/>
        <end position="30"/>
    </location>
</feature>
<gene>
    <name evidence="3" type="ORF">EG240_02170</name>
</gene>
<reference evidence="3 4" key="1">
    <citation type="submission" date="2018-11" db="EMBL/GenBank/DDBJ databases">
        <title>Flavobacterium sp. nov., YIM 102701-2 draft genome.</title>
        <authorList>
            <person name="Li G."/>
            <person name="Jiang Y."/>
        </authorList>
    </citation>
    <scope>NUCLEOTIDE SEQUENCE [LARGE SCALE GENOMIC DNA]</scope>
    <source>
        <strain evidence="3 4">YIM 102701-2</strain>
    </source>
</reference>
<accession>A0A3P3WEW6</accession>